<dbReference type="RefSeq" id="WP_264729295.1">
    <property type="nucleotide sequence ID" value="NZ_JAPDNR010000001.1"/>
</dbReference>
<keyword evidence="2" id="KW-1185">Reference proteome</keyword>
<comment type="caution">
    <text evidence="1">The sequence shown here is derived from an EMBL/GenBank/DDBJ whole genome shotgun (WGS) entry which is preliminary data.</text>
</comment>
<dbReference type="Proteomes" id="UP001207742">
    <property type="component" value="Unassembled WGS sequence"/>
</dbReference>
<evidence type="ECO:0000313" key="2">
    <source>
        <dbReference type="Proteomes" id="UP001207742"/>
    </source>
</evidence>
<sequence length="268" mass="31291">MSLRAFLPEEQRVIQLKYNSKRIGNYTPEELSVQCKAMVMKIAVITGWQIPDNPEYVTILMDQLRKKFADDYQDLNIDEFEYAMRTYGTHINDWGKGLNLALIDDAICEYLGKRQHLSNLEAQKRANEINTAALPASETDWSDSWEKIKNNARNGVLRTTFISTYVYDWLFRNNMITLTIPERWQVLEECRHAYAREMKEALHASPAANPEGRKKYDLLIKEGDEWRKDKDLWASVVDYSKRETVRIEALNAIANEENDEDERTTNSL</sequence>
<proteinExistence type="predicted"/>
<evidence type="ECO:0000313" key="1">
    <source>
        <dbReference type="EMBL" id="MCW3483776.1"/>
    </source>
</evidence>
<reference evidence="1 2" key="1">
    <citation type="submission" date="2022-10" db="EMBL/GenBank/DDBJ databases">
        <title>Chitinophaga nivalis PC15 sp. nov., isolated from Pyeongchang county, South Korea.</title>
        <authorList>
            <person name="Trinh H.N."/>
        </authorList>
    </citation>
    <scope>NUCLEOTIDE SEQUENCE [LARGE SCALE GENOMIC DNA]</scope>
    <source>
        <strain evidence="1 2">PC14</strain>
    </source>
</reference>
<dbReference type="EMBL" id="JAPDNS010000001">
    <property type="protein sequence ID" value="MCW3483776.1"/>
    <property type="molecule type" value="Genomic_DNA"/>
</dbReference>
<name>A0ABT3III5_9BACT</name>
<protein>
    <submittedName>
        <fullName evidence="1">Uncharacterized protein</fullName>
    </submittedName>
</protein>
<gene>
    <name evidence="1" type="ORF">OL497_07725</name>
</gene>
<organism evidence="1 2">
    <name type="scientific">Chitinophaga nivalis</name>
    <dbReference type="NCBI Taxonomy" id="2991709"/>
    <lineage>
        <taxon>Bacteria</taxon>
        <taxon>Pseudomonadati</taxon>
        <taxon>Bacteroidota</taxon>
        <taxon>Chitinophagia</taxon>
        <taxon>Chitinophagales</taxon>
        <taxon>Chitinophagaceae</taxon>
        <taxon>Chitinophaga</taxon>
    </lineage>
</organism>
<accession>A0ABT3III5</accession>